<feature type="region of interest" description="Disordered" evidence="1">
    <location>
        <begin position="150"/>
        <end position="170"/>
    </location>
</feature>
<evidence type="ECO:0000313" key="3">
    <source>
        <dbReference type="Proteomes" id="UP000823674"/>
    </source>
</evidence>
<keyword evidence="3" id="KW-1185">Reference proteome</keyword>
<organism evidence="2 3">
    <name type="scientific">Brassica rapa subsp. trilocularis</name>
    <dbReference type="NCBI Taxonomy" id="1813537"/>
    <lineage>
        <taxon>Eukaryota</taxon>
        <taxon>Viridiplantae</taxon>
        <taxon>Streptophyta</taxon>
        <taxon>Embryophyta</taxon>
        <taxon>Tracheophyta</taxon>
        <taxon>Spermatophyta</taxon>
        <taxon>Magnoliopsida</taxon>
        <taxon>eudicotyledons</taxon>
        <taxon>Gunneridae</taxon>
        <taxon>Pentapetalae</taxon>
        <taxon>rosids</taxon>
        <taxon>malvids</taxon>
        <taxon>Brassicales</taxon>
        <taxon>Brassicaceae</taxon>
        <taxon>Brassiceae</taxon>
        <taxon>Brassica</taxon>
    </lineage>
</organism>
<name>A0ABQ7LU59_BRACM</name>
<dbReference type="Proteomes" id="UP000823674">
    <property type="component" value="Chromosome A08"/>
</dbReference>
<gene>
    <name evidence="2" type="primary">A08p017470.1_BraROA</name>
    <name evidence="2" type="ORF">IGI04_030802</name>
</gene>
<protein>
    <submittedName>
        <fullName evidence="2">Uncharacterized protein</fullName>
    </submittedName>
</protein>
<comment type="caution">
    <text evidence="2">The sequence shown here is derived from an EMBL/GenBank/DDBJ whole genome shotgun (WGS) entry which is preliminary data.</text>
</comment>
<evidence type="ECO:0000313" key="2">
    <source>
        <dbReference type="EMBL" id="KAG5389261.1"/>
    </source>
</evidence>
<proteinExistence type="predicted"/>
<dbReference type="EMBL" id="JADBGQ010000007">
    <property type="protein sequence ID" value="KAG5389261.1"/>
    <property type="molecule type" value="Genomic_DNA"/>
</dbReference>
<feature type="region of interest" description="Disordered" evidence="1">
    <location>
        <begin position="34"/>
        <end position="68"/>
    </location>
</feature>
<sequence length="170" mass="18538">MFFSFILISPIPLQAYRFSHLSYLSPRLSHLSHLSPTASPPRLTTTRVALSPPPPRSPSHHHHGRTPTTTTIVGEARFMVAGGGKVHGGLRTEVSWRLEEARLMAVGRGASALQELQINPADQKIIPGEGELSANKRIKIQFKRGLDMARGKGEHKLSQGTRAGAVQKPC</sequence>
<reference evidence="2 3" key="1">
    <citation type="submission" date="2021-03" db="EMBL/GenBank/DDBJ databases">
        <authorList>
            <person name="King G.J."/>
            <person name="Bancroft I."/>
            <person name="Baten A."/>
            <person name="Bloomfield J."/>
            <person name="Borpatragohain P."/>
            <person name="He Z."/>
            <person name="Irish N."/>
            <person name="Irwin J."/>
            <person name="Liu K."/>
            <person name="Mauleon R.P."/>
            <person name="Moore J."/>
            <person name="Morris R."/>
            <person name="Ostergaard L."/>
            <person name="Wang B."/>
            <person name="Wells R."/>
        </authorList>
    </citation>
    <scope>NUCLEOTIDE SEQUENCE [LARGE SCALE GENOMIC DNA]</scope>
    <source>
        <strain evidence="2">R-o-18</strain>
        <tissue evidence="2">Leaf</tissue>
    </source>
</reference>
<accession>A0ABQ7LU59</accession>
<evidence type="ECO:0000256" key="1">
    <source>
        <dbReference type="SAM" id="MobiDB-lite"/>
    </source>
</evidence>